<feature type="transmembrane region" description="Helical" evidence="2">
    <location>
        <begin position="40"/>
        <end position="60"/>
    </location>
</feature>
<keyword evidence="2" id="KW-0812">Transmembrane</keyword>
<evidence type="ECO:0000256" key="2">
    <source>
        <dbReference type="SAM" id="Phobius"/>
    </source>
</evidence>
<keyword evidence="2" id="KW-1133">Transmembrane helix</keyword>
<feature type="transmembrane region" description="Helical" evidence="2">
    <location>
        <begin position="181"/>
        <end position="202"/>
    </location>
</feature>
<reference evidence="3" key="1">
    <citation type="submission" date="2020-10" db="EMBL/GenBank/DDBJ databases">
        <authorList>
            <person name="Gilroy R."/>
        </authorList>
    </citation>
    <scope>NUCLEOTIDE SEQUENCE</scope>
    <source>
        <strain evidence="3">1370</strain>
    </source>
</reference>
<feature type="transmembrane region" description="Helical" evidence="2">
    <location>
        <begin position="109"/>
        <end position="129"/>
    </location>
</feature>
<evidence type="ECO:0000256" key="1">
    <source>
        <dbReference type="SAM" id="Coils"/>
    </source>
</evidence>
<dbReference type="EMBL" id="DVOL01000030">
    <property type="protein sequence ID" value="HIV10497.1"/>
    <property type="molecule type" value="Genomic_DNA"/>
</dbReference>
<evidence type="ECO:0000313" key="4">
    <source>
        <dbReference type="Proteomes" id="UP000823960"/>
    </source>
</evidence>
<dbReference type="AlphaFoldDB" id="A0A9D1T3R4"/>
<feature type="transmembrane region" description="Helical" evidence="2">
    <location>
        <begin position="72"/>
        <end position="103"/>
    </location>
</feature>
<dbReference type="Pfam" id="PF12822">
    <property type="entry name" value="ECF_trnsprt"/>
    <property type="match status" value="1"/>
</dbReference>
<dbReference type="Proteomes" id="UP000823960">
    <property type="component" value="Unassembled WGS sequence"/>
</dbReference>
<protein>
    <submittedName>
        <fullName evidence="3">Folate family ECF transporter S component</fullName>
    </submittedName>
</protein>
<sequence>MKSFFSSDTDGVSVQAPKKSLREYFDRGIFLRSFRELGSVRNLCVISMLIALDIVIKLTINIQVNEFIKLSFAFVALSAVGMLYGPTVGFLAGLITDILGLIIKPTGAFDIRFTLIEAVGGLIYGLFLYNAVSGRWFVPRIVAAKATVVAVCNLWLTTWALSSVMGRGFTAMLPARVASNLIQLPVDIVILAVFLPLILLAYNRAFKNVRKVPENTLFSDKGFIGALTYLICLILVIICCLGFSSQDLKTKNSELQKTVAAQSEQLELMQQQLDYVYEQKGIEKPQPPAEDSE</sequence>
<comment type="caution">
    <text evidence="3">The sequence shown here is derived from an EMBL/GenBank/DDBJ whole genome shotgun (WGS) entry which is preliminary data.</text>
</comment>
<proteinExistence type="predicted"/>
<dbReference type="InterPro" id="IPR024529">
    <property type="entry name" value="ECF_trnsprt_substrate-spec"/>
</dbReference>
<feature type="transmembrane region" description="Helical" evidence="2">
    <location>
        <begin position="141"/>
        <end position="161"/>
    </location>
</feature>
<reference evidence="3" key="2">
    <citation type="journal article" date="2021" name="PeerJ">
        <title>Extensive microbial diversity within the chicken gut microbiome revealed by metagenomics and culture.</title>
        <authorList>
            <person name="Gilroy R."/>
            <person name="Ravi A."/>
            <person name="Getino M."/>
            <person name="Pursley I."/>
            <person name="Horton D.L."/>
            <person name="Alikhan N.F."/>
            <person name="Baker D."/>
            <person name="Gharbi K."/>
            <person name="Hall N."/>
            <person name="Watson M."/>
            <person name="Adriaenssens E.M."/>
            <person name="Foster-Nyarko E."/>
            <person name="Jarju S."/>
            <person name="Secka A."/>
            <person name="Antonio M."/>
            <person name="Oren A."/>
            <person name="Chaudhuri R.R."/>
            <person name="La Ragione R."/>
            <person name="Hildebrand F."/>
            <person name="Pallen M.J."/>
        </authorList>
    </citation>
    <scope>NUCLEOTIDE SEQUENCE</scope>
    <source>
        <strain evidence="3">1370</strain>
    </source>
</reference>
<keyword evidence="2" id="KW-0472">Membrane</keyword>
<accession>A0A9D1T3R4</accession>
<dbReference type="NCBIfam" id="TIGR04518">
    <property type="entry name" value="ECF_S_folT_fam"/>
    <property type="match status" value="1"/>
</dbReference>
<feature type="coiled-coil region" evidence="1">
    <location>
        <begin position="245"/>
        <end position="272"/>
    </location>
</feature>
<name>A0A9D1T3R4_9FIRM</name>
<feature type="transmembrane region" description="Helical" evidence="2">
    <location>
        <begin position="223"/>
        <end position="244"/>
    </location>
</feature>
<keyword evidence="1" id="KW-0175">Coiled coil</keyword>
<evidence type="ECO:0000313" key="3">
    <source>
        <dbReference type="EMBL" id="HIV10497.1"/>
    </source>
</evidence>
<dbReference type="InterPro" id="IPR030949">
    <property type="entry name" value="ECF_S_folate_fam"/>
</dbReference>
<gene>
    <name evidence="3" type="ORF">IAD28_02230</name>
</gene>
<dbReference type="GO" id="GO:0022857">
    <property type="term" value="F:transmembrane transporter activity"/>
    <property type="evidence" value="ECO:0007669"/>
    <property type="project" value="InterPro"/>
</dbReference>
<dbReference type="Gene3D" id="1.10.1760.20">
    <property type="match status" value="1"/>
</dbReference>
<organism evidence="3 4">
    <name type="scientific">Candidatus Faeciplasma avium</name>
    <dbReference type="NCBI Taxonomy" id="2840798"/>
    <lineage>
        <taxon>Bacteria</taxon>
        <taxon>Bacillati</taxon>
        <taxon>Bacillota</taxon>
        <taxon>Clostridia</taxon>
        <taxon>Eubacteriales</taxon>
        <taxon>Oscillospiraceae</taxon>
        <taxon>Oscillospiraceae incertae sedis</taxon>
        <taxon>Candidatus Faeciplasma</taxon>
    </lineage>
</organism>